<dbReference type="GO" id="GO:0016758">
    <property type="term" value="F:hexosyltransferase activity"/>
    <property type="evidence" value="ECO:0007669"/>
    <property type="project" value="UniProtKB-ARBA"/>
</dbReference>
<evidence type="ECO:0000313" key="3">
    <source>
        <dbReference type="EMBL" id="PUA34016.1"/>
    </source>
</evidence>
<name>A0A2R7Y948_9CREN</name>
<evidence type="ECO:0000313" key="4">
    <source>
        <dbReference type="Proteomes" id="UP000244093"/>
    </source>
</evidence>
<protein>
    <recommendedName>
        <fullName evidence="2">Glycosyltransferase 2-like domain-containing protein</fullName>
    </recommendedName>
</protein>
<feature type="transmembrane region" description="Helical" evidence="1">
    <location>
        <begin position="12"/>
        <end position="31"/>
    </location>
</feature>
<keyword evidence="1" id="KW-1133">Transmembrane helix</keyword>
<dbReference type="Gene3D" id="3.90.550.10">
    <property type="entry name" value="Spore Coat Polysaccharide Biosynthesis Protein SpsA, Chain A"/>
    <property type="match status" value="1"/>
</dbReference>
<reference evidence="3" key="1">
    <citation type="submission" date="2017-04" db="EMBL/GenBank/DDBJ databases">
        <authorList>
            <person name="Afonso C.L."/>
            <person name="Miller P.J."/>
            <person name="Scott M.A."/>
            <person name="Spackman E."/>
            <person name="Goraichik I."/>
            <person name="Dimitrov K.M."/>
            <person name="Suarez D.L."/>
            <person name="Swayne D.E."/>
        </authorList>
    </citation>
    <scope>NUCLEOTIDE SEQUENCE</scope>
    <source>
        <strain evidence="3">NZ3</strain>
    </source>
</reference>
<dbReference type="Proteomes" id="UP000244093">
    <property type="component" value="Unassembled WGS sequence"/>
</dbReference>
<dbReference type="PANTHER" id="PTHR22916">
    <property type="entry name" value="GLYCOSYLTRANSFERASE"/>
    <property type="match status" value="1"/>
</dbReference>
<keyword evidence="1" id="KW-0812">Transmembrane</keyword>
<organism evidence="3 4">
    <name type="scientific">Zestosphaera tikiterensis</name>
    <dbReference type="NCBI Taxonomy" id="1973259"/>
    <lineage>
        <taxon>Archaea</taxon>
        <taxon>Thermoproteota</taxon>
        <taxon>Thermoprotei</taxon>
        <taxon>Desulfurococcales</taxon>
        <taxon>Desulfurococcaceae</taxon>
        <taxon>Zestosphaera</taxon>
    </lineage>
</organism>
<gene>
    <name evidence="3" type="ORF">B7O98_00975</name>
</gene>
<sequence length="384" mass="42934">MLGYGMELLDVSISIVFGLTFLNMVAWLYGFKSLRESLNSLTQAEVCPIDDRIKVSVIIPTRNSSNSLRRLLLSIDEQDFKPAEVIVVDDNSVDNTPEVVEELRNALSLNVRYLRLNDVAVDWAPKNYALIQGFKASSGNVLVFIDVDVWFKSRDALRRLICSTVKYGLASYAPSFHCRSSTCRSIEVVLTTFSHAFLGFNKVFNLRSGLAWFYGCCWGVLKDVYVRLGTHEAVKGELVEDKALAKRAKALGIPFKVVEGFNFVVTEWYETIKENVEVLGRVLHTYCRSKFKALSAAVLVGLSYVLPPLGIFLGLLTGVYTLTIASAANYGLMTYTHMYGAKLNNYSRSYALTTPLSGLVLAAGLMASCSETLKWRGRKYRIRR</sequence>
<feature type="domain" description="Glycosyltransferase 2-like" evidence="2">
    <location>
        <begin position="56"/>
        <end position="225"/>
    </location>
</feature>
<reference evidence="3" key="2">
    <citation type="journal article" date="2018" name="Syst. Appl. Microbiol.">
        <title>A new symbiotic nanoarchaeote (Candidatus Nanoclepta minutus) and its host (Zestosphaera tikiterensis gen. nov., sp. nov.) from a New Zealand hot spring.</title>
        <authorList>
            <person name="St John E."/>
            <person name="Liu Y."/>
            <person name="Podar M."/>
            <person name="Stott M.B."/>
            <person name="Meneghin J."/>
            <person name="Chen Z."/>
            <person name="Lagutin K."/>
            <person name="Mitchell K."/>
            <person name="Reysenbach A.L."/>
        </authorList>
    </citation>
    <scope>NUCLEOTIDE SEQUENCE [LARGE SCALE GENOMIC DNA]</scope>
    <source>
        <strain evidence="3">NZ3</strain>
    </source>
</reference>
<feature type="transmembrane region" description="Helical" evidence="1">
    <location>
        <begin position="297"/>
        <end position="330"/>
    </location>
</feature>
<dbReference type="SUPFAM" id="SSF53448">
    <property type="entry name" value="Nucleotide-diphospho-sugar transferases"/>
    <property type="match status" value="1"/>
</dbReference>
<evidence type="ECO:0000259" key="2">
    <source>
        <dbReference type="Pfam" id="PF00535"/>
    </source>
</evidence>
<dbReference type="CDD" id="cd00761">
    <property type="entry name" value="Glyco_tranf_GTA_type"/>
    <property type="match status" value="1"/>
</dbReference>
<dbReference type="InterPro" id="IPR029044">
    <property type="entry name" value="Nucleotide-diphossugar_trans"/>
</dbReference>
<dbReference type="AlphaFoldDB" id="A0A2R7Y948"/>
<dbReference type="EMBL" id="NBVN01000001">
    <property type="protein sequence ID" value="PUA34016.1"/>
    <property type="molecule type" value="Genomic_DNA"/>
</dbReference>
<dbReference type="Pfam" id="PF00535">
    <property type="entry name" value="Glycos_transf_2"/>
    <property type="match status" value="1"/>
</dbReference>
<evidence type="ECO:0000256" key="1">
    <source>
        <dbReference type="SAM" id="Phobius"/>
    </source>
</evidence>
<keyword evidence="1" id="KW-0472">Membrane</keyword>
<dbReference type="PANTHER" id="PTHR22916:SF3">
    <property type="entry name" value="UDP-GLCNAC:BETAGAL BETA-1,3-N-ACETYLGLUCOSAMINYLTRANSFERASE-LIKE PROTEIN 1"/>
    <property type="match status" value="1"/>
</dbReference>
<feature type="transmembrane region" description="Helical" evidence="1">
    <location>
        <begin position="350"/>
        <end position="373"/>
    </location>
</feature>
<proteinExistence type="predicted"/>
<accession>A0A2R7Y948</accession>
<dbReference type="InterPro" id="IPR001173">
    <property type="entry name" value="Glyco_trans_2-like"/>
</dbReference>
<comment type="caution">
    <text evidence="3">The sequence shown here is derived from an EMBL/GenBank/DDBJ whole genome shotgun (WGS) entry which is preliminary data.</text>
</comment>